<proteinExistence type="predicted"/>
<organism evidence="2">
    <name type="scientific">uncultured Frankineae bacterium</name>
    <dbReference type="NCBI Taxonomy" id="437475"/>
    <lineage>
        <taxon>Bacteria</taxon>
        <taxon>Bacillati</taxon>
        <taxon>Actinomycetota</taxon>
        <taxon>Actinomycetes</taxon>
        <taxon>Frankiales</taxon>
        <taxon>environmental samples</taxon>
    </lineage>
</organism>
<protein>
    <submittedName>
        <fullName evidence="2">Uncharacterized protein</fullName>
    </submittedName>
</protein>
<feature type="non-terminal residue" evidence="2">
    <location>
        <position position="1"/>
    </location>
</feature>
<evidence type="ECO:0000313" key="2">
    <source>
        <dbReference type="EMBL" id="CAA9360952.1"/>
    </source>
</evidence>
<dbReference type="EMBL" id="CADCUE010000286">
    <property type="protein sequence ID" value="CAA9360952.1"/>
    <property type="molecule type" value="Genomic_DNA"/>
</dbReference>
<dbReference type="AlphaFoldDB" id="A0A6J4MM31"/>
<gene>
    <name evidence="2" type="ORF">AVDCRST_MAG16-3021</name>
</gene>
<reference evidence="2" key="1">
    <citation type="submission" date="2020-02" db="EMBL/GenBank/DDBJ databases">
        <authorList>
            <person name="Meier V. D."/>
        </authorList>
    </citation>
    <scope>NUCLEOTIDE SEQUENCE</scope>
    <source>
        <strain evidence="2">AVDCRST_MAG16</strain>
    </source>
</reference>
<accession>A0A6J4MM31</accession>
<sequence length="50" mass="5554">CSTPTGWSRSAMRPSPTAWTASCRPWPSRCTRRTRPARRCCGRSAATTAR</sequence>
<feature type="region of interest" description="Disordered" evidence="1">
    <location>
        <begin position="1"/>
        <end position="23"/>
    </location>
</feature>
<evidence type="ECO:0000256" key="1">
    <source>
        <dbReference type="SAM" id="MobiDB-lite"/>
    </source>
</evidence>
<feature type="non-terminal residue" evidence="2">
    <location>
        <position position="50"/>
    </location>
</feature>
<name>A0A6J4MM31_9ACTN</name>